<dbReference type="GO" id="GO:0004806">
    <property type="term" value="F:triacylglycerol lipase activity"/>
    <property type="evidence" value="ECO:0007669"/>
    <property type="project" value="TreeGrafter"/>
</dbReference>
<evidence type="ECO:0000256" key="3">
    <source>
        <dbReference type="SAM" id="MobiDB-lite"/>
    </source>
</evidence>
<dbReference type="VEuPathDB" id="TriTrypDB:TcCLB.510879.130"/>
<keyword evidence="2" id="KW-0442">Lipid degradation</keyword>
<feature type="transmembrane region" description="Helical" evidence="4">
    <location>
        <begin position="106"/>
        <end position="126"/>
    </location>
</feature>
<dbReference type="SUPFAM" id="SSF52151">
    <property type="entry name" value="FabD/lysophospholipase-like"/>
    <property type="match status" value="1"/>
</dbReference>
<feature type="compositionally biased region" description="Basic and acidic residues" evidence="3">
    <location>
        <begin position="462"/>
        <end position="471"/>
    </location>
</feature>
<evidence type="ECO:0000259" key="5">
    <source>
        <dbReference type="PROSITE" id="PS51635"/>
    </source>
</evidence>
<keyword evidence="4" id="KW-1133">Transmembrane helix</keyword>
<dbReference type="Proteomes" id="UP000246078">
    <property type="component" value="Unassembled WGS sequence"/>
</dbReference>
<sequence length="471" mass="53630">MPDVLFRWLFYGLFLLINFCFYFTLSVYFIIIILVSFCCCCCFVFIFSVLILCAMSRGSANDDSKVFDLTFGFAAGGWFGMYHFGACQAIVDSGIIDRLTAEGKRVRFAGSSAGALVALCMVLKNYRFKEMRDFLMGCAEHYRYSWLNLFRIDRYLDDALDQFGGHLRELEMKQELFDTLNDGALEIFVTTLPKMKSKIFTEFHSHEDVVEAVKASCCAAPFVGVPFRLRGTGEWVCDGGLSIVTPHNGEPRTITVSPFYCSTATVHPTIFVPFWWGLRPPGKVALRNLFALGYNDMIEGLVVNGYITPEKGESLLRPEVQFLNGGGMFRRYGLYLLDFLAFIFVRPVIVLCIYVELAFMSFFYFLRGLFCLDNRPIRRMYDNLRNIVSIRTLGRLIFGENVPHNVERLEKSSRVYRVFNPILLGGKNTTERAVMSPTGVFSGVMPTLSSKTRKRATSAAQEKSEKIYRRL</sequence>
<keyword evidence="4" id="KW-0812">Transmembrane</keyword>
<feature type="transmembrane region" description="Helical" evidence="4">
    <location>
        <begin position="339"/>
        <end position="366"/>
    </location>
</feature>
<feature type="short sequence motif" description="GXSXG" evidence="2">
    <location>
        <begin position="110"/>
        <end position="114"/>
    </location>
</feature>
<dbReference type="InterPro" id="IPR002641">
    <property type="entry name" value="PNPLA_dom"/>
</dbReference>
<dbReference type="GO" id="GO:0019433">
    <property type="term" value="P:triglyceride catabolic process"/>
    <property type="evidence" value="ECO:0007669"/>
    <property type="project" value="TreeGrafter"/>
</dbReference>
<dbReference type="VEuPathDB" id="TriTrypDB:TCDM_02784"/>
<gene>
    <name evidence="6" type="ORF">C3747_63g40</name>
</gene>
<dbReference type="GO" id="GO:0055088">
    <property type="term" value="P:lipid homeostasis"/>
    <property type="evidence" value="ECO:0007669"/>
    <property type="project" value="TreeGrafter"/>
</dbReference>
<feature type="transmembrane region" description="Helical" evidence="4">
    <location>
        <begin position="66"/>
        <end position="86"/>
    </location>
</feature>
<dbReference type="Gene3D" id="3.40.1090.10">
    <property type="entry name" value="Cytosolic phospholipase A2 catalytic domain"/>
    <property type="match status" value="1"/>
</dbReference>
<dbReference type="GO" id="GO:0005737">
    <property type="term" value="C:cytoplasm"/>
    <property type="evidence" value="ECO:0007669"/>
    <property type="project" value="TreeGrafter"/>
</dbReference>
<dbReference type="InterPro" id="IPR016035">
    <property type="entry name" value="Acyl_Trfase/lysoPLipase"/>
</dbReference>
<feature type="active site" description="Proton acceptor" evidence="2">
    <location>
        <position position="238"/>
    </location>
</feature>
<feature type="active site" description="Nucleophile" evidence="2">
    <location>
        <position position="112"/>
    </location>
</feature>
<feature type="short sequence motif" description="DGA/G" evidence="2">
    <location>
        <begin position="238"/>
        <end position="240"/>
    </location>
</feature>
<dbReference type="VEuPathDB" id="TriTrypDB:TcBrA4_0050050"/>
<feature type="transmembrane region" description="Helical" evidence="4">
    <location>
        <begin position="5"/>
        <end position="24"/>
    </location>
</feature>
<comment type="caution">
    <text evidence="6">The sequence shown here is derived from an EMBL/GenBank/DDBJ whole genome shotgun (WGS) entry which is preliminary data.</text>
</comment>
<reference evidence="6 7" key="1">
    <citation type="journal article" date="2018" name="Microb. Genom.">
        <title>Expanding an expanded genome: long-read sequencing of Trypanosoma cruzi.</title>
        <authorList>
            <person name="Berna L."/>
            <person name="Rodriguez M."/>
            <person name="Chiribao M.L."/>
            <person name="Parodi-Talice A."/>
            <person name="Pita S."/>
            <person name="Rijo G."/>
            <person name="Alvarez-Valin F."/>
            <person name="Robello C."/>
        </authorList>
    </citation>
    <scope>NUCLEOTIDE SEQUENCE [LARGE SCALE GENOMIC DNA]</scope>
    <source>
        <strain evidence="6 7">TCC</strain>
    </source>
</reference>
<dbReference type="VEuPathDB" id="TriTrypDB:C3747_63g40"/>
<proteinExistence type="predicted"/>
<name>A0A2V2WRW6_TRYCR</name>
<dbReference type="EMBL" id="PRFC01000063">
    <property type="protein sequence ID" value="PWV11005.1"/>
    <property type="molecule type" value="Genomic_DNA"/>
</dbReference>
<dbReference type="PANTHER" id="PTHR12406:SF42">
    <property type="entry name" value="PNPLA DOMAIN-CONTAINING PROTEIN"/>
    <property type="match status" value="1"/>
</dbReference>
<dbReference type="AlphaFoldDB" id="A0A2V2WRW6"/>
<organism evidence="6 7">
    <name type="scientific">Trypanosoma cruzi</name>
    <dbReference type="NCBI Taxonomy" id="5693"/>
    <lineage>
        <taxon>Eukaryota</taxon>
        <taxon>Discoba</taxon>
        <taxon>Euglenozoa</taxon>
        <taxon>Kinetoplastea</taxon>
        <taxon>Metakinetoplastina</taxon>
        <taxon>Trypanosomatida</taxon>
        <taxon>Trypanosomatidae</taxon>
        <taxon>Trypanosoma</taxon>
        <taxon>Schizotrypanum</taxon>
    </lineage>
</organism>
<feature type="domain" description="PNPLA" evidence="5">
    <location>
        <begin position="71"/>
        <end position="251"/>
    </location>
</feature>
<comment type="caution">
    <text evidence="2">Lacks conserved residue(s) required for the propagation of feature annotation.</text>
</comment>
<dbReference type="VEuPathDB" id="TriTrypDB:TcG_02651"/>
<evidence type="ECO:0000313" key="7">
    <source>
        <dbReference type="Proteomes" id="UP000246078"/>
    </source>
</evidence>
<keyword evidence="2" id="KW-0378">Hydrolase</keyword>
<accession>A0A2V2WRW6</accession>
<evidence type="ECO:0000256" key="1">
    <source>
        <dbReference type="ARBA" id="ARBA00023098"/>
    </source>
</evidence>
<dbReference type="VEuPathDB" id="TriTrypDB:TCSYLVIO_003818"/>
<dbReference type="GO" id="GO:0016020">
    <property type="term" value="C:membrane"/>
    <property type="evidence" value="ECO:0007669"/>
    <property type="project" value="TreeGrafter"/>
</dbReference>
<evidence type="ECO:0000313" key="6">
    <source>
        <dbReference type="EMBL" id="PWV11005.1"/>
    </source>
</evidence>
<feature type="region of interest" description="Disordered" evidence="3">
    <location>
        <begin position="452"/>
        <end position="471"/>
    </location>
</feature>
<dbReference type="VEuPathDB" id="TriTrypDB:TcCL_Unassigned03529"/>
<dbReference type="PANTHER" id="PTHR12406">
    <property type="entry name" value="CALCIUM-INDEPENDENT PHOSPHOLIPASE A2 IPLA2 -RELATED"/>
    <property type="match status" value="1"/>
</dbReference>
<keyword evidence="1 2" id="KW-0443">Lipid metabolism</keyword>
<dbReference type="GO" id="GO:0005811">
    <property type="term" value="C:lipid droplet"/>
    <property type="evidence" value="ECO:0007669"/>
    <property type="project" value="TreeGrafter"/>
</dbReference>
<dbReference type="InterPro" id="IPR033562">
    <property type="entry name" value="PLPL"/>
</dbReference>
<evidence type="ECO:0000256" key="4">
    <source>
        <dbReference type="SAM" id="Phobius"/>
    </source>
</evidence>
<dbReference type="VEuPathDB" id="TriTrypDB:ECC02_002525"/>
<dbReference type="Pfam" id="PF01734">
    <property type="entry name" value="Patatin"/>
    <property type="match status" value="1"/>
</dbReference>
<protein>
    <recommendedName>
        <fullName evidence="5">PNPLA domain-containing protein</fullName>
    </recommendedName>
</protein>
<keyword evidence="4" id="KW-0472">Membrane</keyword>
<dbReference type="VEuPathDB" id="TriTrypDB:Tc_MARK_2544"/>
<evidence type="ECO:0000256" key="2">
    <source>
        <dbReference type="PROSITE-ProRule" id="PRU01161"/>
    </source>
</evidence>
<feature type="transmembrane region" description="Helical" evidence="4">
    <location>
        <begin position="30"/>
        <end position="54"/>
    </location>
</feature>
<dbReference type="VEuPathDB" id="TriTrypDB:C4B63_7g246"/>
<dbReference type="PROSITE" id="PS51635">
    <property type="entry name" value="PNPLA"/>
    <property type="match status" value="1"/>
</dbReference>